<proteinExistence type="predicted"/>
<dbReference type="EMBL" id="CM055747">
    <property type="protein sequence ID" value="KAJ7995906.1"/>
    <property type="molecule type" value="Genomic_DNA"/>
</dbReference>
<accession>A0ACC2FX17</accession>
<protein>
    <submittedName>
        <fullName evidence="1">Uncharacterized protein</fullName>
    </submittedName>
</protein>
<keyword evidence="2" id="KW-1185">Reference proteome</keyword>
<sequence length="70" mass="7797">MCAISSESLSLLVQDMDTMKEPDAKRSPFLQTPNTRQSSTDLRSGPPLSVFDKLSWTLSVTGCQFVKYPK</sequence>
<gene>
    <name evidence="1" type="ORF">DPEC_G00231560</name>
</gene>
<evidence type="ECO:0000313" key="2">
    <source>
        <dbReference type="Proteomes" id="UP001157502"/>
    </source>
</evidence>
<name>A0ACC2FX17_DALPE</name>
<reference evidence="1" key="1">
    <citation type="submission" date="2021-05" db="EMBL/GenBank/DDBJ databases">
        <authorList>
            <person name="Pan Q."/>
            <person name="Jouanno E."/>
            <person name="Zahm M."/>
            <person name="Klopp C."/>
            <person name="Cabau C."/>
            <person name="Louis A."/>
            <person name="Berthelot C."/>
            <person name="Parey E."/>
            <person name="Roest Crollius H."/>
            <person name="Montfort J."/>
            <person name="Robinson-Rechavi M."/>
            <person name="Bouchez O."/>
            <person name="Lampietro C."/>
            <person name="Lopez Roques C."/>
            <person name="Donnadieu C."/>
            <person name="Postlethwait J."/>
            <person name="Bobe J."/>
            <person name="Dillon D."/>
            <person name="Chandos A."/>
            <person name="von Hippel F."/>
            <person name="Guiguen Y."/>
        </authorList>
    </citation>
    <scope>NUCLEOTIDE SEQUENCE</scope>
    <source>
        <strain evidence="1">YG-Jan2019</strain>
    </source>
</reference>
<evidence type="ECO:0000313" key="1">
    <source>
        <dbReference type="EMBL" id="KAJ7995906.1"/>
    </source>
</evidence>
<organism evidence="1 2">
    <name type="scientific">Dallia pectoralis</name>
    <name type="common">Alaska blackfish</name>
    <dbReference type="NCBI Taxonomy" id="75939"/>
    <lineage>
        <taxon>Eukaryota</taxon>
        <taxon>Metazoa</taxon>
        <taxon>Chordata</taxon>
        <taxon>Craniata</taxon>
        <taxon>Vertebrata</taxon>
        <taxon>Euteleostomi</taxon>
        <taxon>Actinopterygii</taxon>
        <taxon>Neopterygii</taxon>
        <taxon>Teleostei</taxon>
        <taxon>Protacanthopterygii</taxon>
        <taxon>Esociformes</taxon>
        <taxon>Umbridae</taxon>
        <taxon>Dallia</taxon>
    </lineage>
</organism>
<dbReference type="Proteomes" id="UP001157502">
    <property type="component" value="Chromosome 20"/>
</dbReference>
<comment type="caution">
    <text evidence="1">The sequence shown here is derived from an EMBL/GenBank/DDBJ whole genome shotgun (WGS) entry which is preliminary data.</text>
</comment>